<dbReference type="SUPFAM" id="SSF55120">
    <property type="entry name" value="Pseudouridine synthase"/>
    <property type="match status" value="1"/>
</dbReference>
<dbReference type="EC" id="5.4.99.25" evidence="5"/>
<dbReference type="InterPro" id="IPR032819">
    <property type="entry name" value="TruB_C"/>
</dbReference>
<dbReference type="GO" id="GO:1990481">
    <property type="term" value="P:mRNA pseudouridine synthesis"/>
    <property type="evidence" value="ECO:0007669"/>
    <property type="project" value="TreeGrafter"/>
</dbReference>
<dbReference type="GO" id="GO:0031119">
    <property type="term" value="P:tRNA pseudouridine synthesis"/>
    <property type="evidence" value="ECO:0007669"/>
    <property type="project" value="UniProtKB-UniRule"/>
</dbReference>
<accession>A0A1F7VBQ2</accession>
<evidence type="ECO:0000259" key="8">
    <source>
        <dbReference type="Pfam" id="PF16198"/>
    </source>
</evidence>
<reference evidence="9 10" key="1">
    <citation type="journal article" date="2016" name="Nat. Commun.">
        <title>Thousands of microbial genomes shed light on interconnected biogeochemical processes in an aquifer system.</title>
        <authorList>
            <person name="Anantharaman K."/>
            <person name="Brown C.T."/>
            <person name="Hug L.A."/>
            <person name="Sharon I."/>
            <person name="Castelle C.J."/>
            <person name="Probst A.J."/>
            <person name="Thomas B.C."/>
            <person name="Singh A."/>
            <person name="Wilkins M.J."/>
            <person name="Karaoz U."/>
            <person name="Brodie E.L."/>
            <person name="Williams K.H."/>
            <person name="Hubbard S.S."/>
            <person name="Banfield J.F."/>
        </authorList>
    </citation>
    <scope>NUCLEOTIDE SEQUENCE [LARGE SCALE GENOMIC DNA]</scope>
</reference>
<dbReference type="Gene3D" id="3.40.50.620">
    <property type="entry name" value="HUPs"/>
    <property type="match status" value="1"/>
</dbReference>
<comment type="caution">
    <text evidence="9">The sequence shown here is derived from an EMBL/GenBank/DDBJ whole genome shotgun (WGS) entry which is preliminary data.</text>
</comment>
<dbReference type="PANTHER" id="PTHR13767:SF2">
    <property type="entry name" value="PSEUDOURIDYLATE SYNTHASE TRUB1"/>
    <property type="match status" value="1"/>
</dbReference>
<keyword evidence="4 5" id="KW-0413">Isomerase</keyword>
<sequence>MTSGFLLINKPIGPTSHDVVDMVRRATGIRTVGHAGTLDPFASGLLIVGVGREATRQLDQFKNLPKTYIATIRLGARSDTDDRTGQIEESRIKNLELSSEKIEKLIQSFIGEVEQTPPMYSAKKIKGQKLYEIARQGRTVERKPANVTIHSIELLDISDTEKLKNCPTIKLKINCSSGTYIRALARDIGEELQCGAYCEELTRTAIGPYTLSEATTLEQLTPLTWQQYLQPIADCKLQIAESEKLKIIVLVFGTFDLLHPGHLDFFRQAKALGDYLIAGVGRDQVVAALKGKLPRQKEHERLAAVQECSLVDEAYLLPDNPEERFQWIKKINPAVIALGYDQTAFTDHLAQDLARHGIDCRIVRLKPYHPDRYKSSKM</sequence>
<dbReference type="PANTHER" id="PTHR13767">
    <property type="entry name" value="TRNA-PSEUDOURIDINE SYNTHASE"/>
    <property type="match status" value="1"/>
</dbReference>
<feature type="domain" description="tRNA pseudouridylate synthase B C-terminal" evidence="8">
    <location>
        <begin position="182"/>
        <end position="227"/>
    </location>
</feature>
<evidence type="ECO:0000256" key="1">
    <source>
        <dbReference type="ARBA" id="ARBA00000385"/>
    </source>
</evidence>
<dbReference type="InterPro" id="IPR020103">
    <property type="entry name" value="PsdUridine_synth_cat_dom_sf"/>
</dbReference>
<dbReference type="CDD" id="cd02573">
    <property type="entry name" value="PseudoU_synth_EcTruB"/>
    <property type="match status" value="1"/>
</dbReference>
<dbReference type="Pfam" id="PF01467">
    <property type="entry name" value="CTP_transf_like"/>
    <property type="match status" value="1"/>
</dbReference>
<dbReference type="HAMAP" id="MF_01080">
    <property type="entry name" value="TruB_bact"/>
    <property type="match status" value="1"/>
</dbReference>
<evidence type="ECO:0000256" key="5">
    <source>
        <dbReference type="HAMAP-Rule" id="MF_01080"/>
    </source>
</evidence>
<dbReference type="Pfam" id="PF16198">
    <property type="entry name" value="TruB_C_2"/>
    <property type="match status" value="1"/>
</dbReference>
<evidence type="ECO:0000259" key="7">
    <source>
        <dbReference type="Pfam" id="PF01509"/>
    </source>
</evidence>
<feature type="active site" description="Nucleophile" evidence="5">
    <location>
        <position position="39"/>
    </location>
</feature>
<comment type="catalytic activity">
    <reaction evidence="1 5">
        <text>uridine(55) in tRNA = pseudouridine(55) in tRNA</text>
        <dbReference type="Rhea" id="RHEA:42532"/>
        <dbReference type="Rhea" id="RHEA-COMP:10101"/>
        <dbReference type="Rhea" id="RHEA-COMP:10102"/>
        <dbReference type="ChEBI" id="CHEBI:65314"/>
        <dbReference type="ChEBI" id="CHEBI:65315"/>
        <dbReference type="EC" id="5.4.99.25"/>
    </reaction>
</comment>
<proteinExistence type="inferred from homology"/>
<dbReference type="Gene3D" id="3.30.2350.10">
    <property type="entry name" value="Pseudouridine synthase"/>
    <property type="match status" value="1"/>
</dbReference>
<evidence type="ECO:0000313" key="9">
    <source>
        <dbReference type="EMBL" id="OGL87568.1"/>
    </source>
</evidence>
<feature type="domain" description="Pseudouridine synthase II N-terminal" evidence="7">
    <location>
        <begin position="24"/>
        <end position="181"/>
    </location>
</feature>
<keyword evidence="3 5" id="KW-0819">tRNA processing</keyword>
<evidence type="ECO:0000256" key="3">
    <source>
        <dbReference type="ARBA" id="ARBA00022694"/>
    </source>
</evidence>
<dbReference type="EMBL" id="MGER01000074">
    <property type="protein sequence ID" value="OGL87568.1"/>
    <property type="molecule type" value="Genomic_DNA"/>
</dbReference>
<protein>
    <recommendedName>
        <fullName evidence="5">tRNA pseudouridine synthase B</fullName>
        <ecNumber evidence="5">5.4.99.25</ecNumber>
    </recommendedName>
    <alternativeName>
        <fullName evidence="5">tRNA pseudouridine(55) synthase</fullName>
        <shortName evidence="5">Psi55 synthase</shortName>
    </alternativeName>
    <alternativeName>
        <fullName evidence="5">tRNA pseudouridylate synthase</fullName>
    </alternativeName>
    <alternativeName>
        <fullName evidence="5">tRNA-uridine isomerase</fullName>
    </alternativeName>
</protein>
<organism evidence="9 10">
    <name type="scientific">Candidatus Uhrbacteria bacterium RIFCSPLOWO2_02_FULL_49_11</name>
    <dbReference type="NCBI Taxonomy" id="1802409"/>
    <lineage>
        <taxon>Bacteria</taxon>
        <taxon>Candidatus Uhriibacteriota</taxon>
    </lineage>
</organism>
<dbReference type="NCBIfam" id="TIGR00431">
    <property type="entry name" value="TruB"/>
    <property type="match status" value="1"/>
</dbReference>
<dbReference type="SUPFAM" id="SSF52374">
    <property type="entry name" value="Nucleotidylyl transferase"/>
    <property type="match status" value="1"/>
</dbReference>
<dbReference type="InterPro" id="IPR004821">
    <property type="entry name" value="Cyt_trans-like"/>
</dbReference>
<dbReference type="GO" id="GO:0003723">
    <property type="term" value="F:RNA binding"/>
    <property type="evidence" value="ECO:0007669"/>
    <property type="project" value="InterPro"/>
</dbReference>
<dbReference type="GO" id="GO:0160148">
    <property type="term" value="F:tRNA pseudouridine(55) synthase activity"/>
    <property type="evidence" value="ECO:0007669"/>
    <property type="project" value="UniProtKB-EC"/>
</dbReference>
<dbReference type="AlphaFoldDB" id="A0A1F7VBQ2"/>
<comment type="function">
    <text evidence="5">Responsible for synthesis of pseudouridine from uracil-55 in the psi GC loop of transfer RNAs.</text>
</comment>
<dbReference type="InterPro" id="IPR014729">
    <property type="entry name" value="Rossmann-like_a/b/a_fold"/>
</dbReference>
<dbReference type="Pfam" id="PF01509">
    <property type="entry name" value="TruB_N"/>
    <property type="match status" value="1"/>
</dbReference>
<name>A0A1F7VBQ2_9BACT</name>
<feature type="domain" description="Cytidyltransferase-like" evidence="6">
    <location>
        <begin position="251"/>
        <end position="363"/>
    </location>
</feature>
<dbReference type="InterPro" id="IPR002501">
    <property type="entry name" value="PsdUridine_synth_N"/>
</dbReference>
<evidence type="ECO:0000259" key="6">
    <source>
        <dbReference type="Pfam" id="PF01467"/>
    </source>
</evidence>
<gene>
    <name evidence="5" type="primary">truB</name>
    <name evidence="9" type="ORF">A3I42_03920</name>
</gene>
<evidence type="ECO:0000256" key="4">
    <source>
        <dbReference type="ARBA" id="ARBA00023235"/>
    </source>
</evidence>
<evidence type="ECO:0000256" key="2">
    <source>
        <dbReference type="ARBA" id="ARBA00005642"/>
    </source>
</evidence>
<dbReference type="InterPro" id="IPR014780">
    <property type="entry name" value="tRNA_psdUridine_synth_TruB"/>
</dbReference>
<dbReference type="Proteomes" id="UP000178264">
    <property type="component" value="Unassembled WGS sequence"/>
</dbReference>
<dbReference type="NCBIfam" id="TIGR00125">
    <property type="entry name" value="cyt_tran_rel"/>
    <property type="match status" value="1"/>
</dbReference>
<comment type="similarity">
    <text evidence="2 5">Belongs to the pseudouridine synthase TruB family. Type 1 subfamily.</text>
</comment>
<evidence type="ECO:0000313" key="10">
    <source>
        <dbReference type="Proteomes" id="UP000178264"/>
    </source>
</evidence>